<gene>
    <name evidence="4" type="ORF">GGQ86_002957</name>
    <name evidence="3" type="ORF">XFLAVUS301_31790</name>
</gene>
<dbReference type="RefSeq" id="WP_281808356.1">
    <property type="nucleotide sequence ID" value="NZ_BSDO01000004.1"/>
</dbReference>
<reference evidence="3" key="1">
    <citation type="submission" date="2022-12" db="EMBL/GenBank/DDBJ databases">
        <title>Reference genome sequencing for broad-spectrum identification of bacterial and archaeal isolates by mass spectrometry.</title>
        <authorList>
            <person name="Sekiguchi Y."/>
            <person name="Tourlousse D.M."/>
        </authorList>
    </citation>
    <scope>NUCLEOTIDE SEQUENCE</scope>
    <source>
        <strain evidence="3">301</strain>
    </source>
</reference>
<dbReference type="GeneID" id="95763962"/>
<dbReference type="EMBL" id="BSDO01000004">
    <property type="protein sequence ID" value="GLI23505.1"/>
    <property type="molecule type" value="Genomic_DNA"/>
</dbReference>
<comment type="caution">
    <text evidence="3">The sequence shown here is derived from an EMBL/GenBank/DDBJ whole genome shotgun (WGS) entry which is preliminary data.</text>
</comment>
<evidence type="ECO:0000313" key="4">
    <source>
        <dbReference type="EMBL" id="MDR6334475.1"/>
    </source>
</evidence>
<evidence type="ECO:0000313" key="5">
    <source>
        <dbReference type="Proteomes" id="UP001144397"/>
    </source>
</evidence>
<keyword evidence="6" id="KW-1185">Reference proteome</keyword>
<feature type="transmembrane region" description="Helical" evidence="2">
    <location>
        <begin position="6"/>
        <end position="28"/>
    </location>
</feature>
<sequence>MMWKIVTSPLTWAIVAGAVLIGGVWWLAENRYAAGADAGRAEIRAEWTAANLQAEQDRRAAERRVEEKATAAAKAHAAEIEKTKADAQEMIDAYRADLAARPAEARCALTPDDVRRLRDIAAGRRTGK</sequence>
<protein>
    <submittedName>
        <fullName evidence="3">Uncharacterized protein</fullName>
    </submittedName>
</protein>
<dbReference type="AlphaFoldDB" id="A0A9W6FKN9"/>
<feature type="coiled-coil region" evidence="1">
    <location>
        <begin position="44"/>
        <end position="97"/>
    </location>
</feature>
<dbReference type="EMBL" id="JAVDPY010000005">
    <property type="protein sequence ID" value="MDR6334475.1"/>
    <property type="molecule type" value="Genomic_DNA"/>
</dbReference>
<evidence type="ECO:0000313" key="6">
    <source>
        <dbReference type="Proteomes" id="UP001245370"/>
    </source>
</evidence>
<keyword evidence="1" id="KW-0175">Coiled coil</keyword>
<evidence type="ECO:0000256" key="2">
    <source>
        <dbReference type="SAM" id="Phobius"/>
    </source>
</evidence>
<keyword evidence="2" id="KW-0812">Transmembrane</keyword>
<keyword evidence="2" id="KW-1133">Transmembrane helix</keyword>
<evidence type="ECO:0000256" key="1">
    <source>
        <dbReference type="SAM" id="Coils"/>
    </source>
</evidence>
<dbReference type="Proteomes" id="UP001144397">
    <property type="component" value="Unassembled WGS sequence"/>
</dbReference>
<keyword evidence="2" id="KW-0472">Membrane</keyword>
<dbReference type="Proteomes" id="UP001245370">
    <property type="component" value="Unassembled WGS sequence"/>
</dbReference>
<proteinExistence type="predicted"/>
<reference evidence="4 6" key="2">
    <citation type="submission" date="2023-07" db="EMBL/GenBank/DDBJ databases">
        <title>Genomic Encyclopedia of Type Strains, Phase IV (KMG-IV): sequencing the most valuable type-strain genomes for metagenomic binning, comparative biology and taxonomic classification.</title>
        <authorList>
            <person name="Goeker M."/>
        </authorList>
    </citation>
    <scope>NUCLEOTIDE SEQUENCE [LARGE SCALE GENOMIC DNA]</scope>
    <source>
        <strain evidence="4 6">DSM 338</strain>
    </source>
</reference>
<accession>A0A9W6FKN9</accession>
<name>A0A9W6FKN9_XANFL</name>
<organism evidence="3 5">
    <name type="scientific">Xanthobacter flavus</name>
    <dbReference type="NCBI Taxonomy" id="281"/>
    <lineage>
        <taxon>Bacteria</taxon>
        <taxon>Pseudomonadati</taxon>
        <taxon>Pseudomonadota</taxon>
        <taxon>Alphaproteobacteria</taxon>
        <taxon>Hyphomicrobiales</taxon>
        <taxon>Xanthobacteraceae</taxon>
        <taxon>Xanthobacter</taxon>
    </lineage>
</organism>
<evidence type="ECO:0000313" key="3">
    <source>
        <dbReference type="EMBL" id="GLI23505.1"/>
    </source>
</evidence>